<dbReference type="Proteomes" id="UP001295740">
    <property type="component" value="Unassembled WGS sequence"/>
</dbReference>
<comment type="caution">
    <text evidence="2">The sequence shown here is derived from an EMBL/GenBank/DDBJ whole genome shotgun (WGS) entry which is preliminary data.</text>
</comment>
<keyword evidence="3" id="KW-1185">Reference proteome</keyword>
<protein>
    <submittedName>
        <fullName evidence="2">Uu.00g000160.m01.CDS01</fullName>
    </submittedName>
</protein>
<dbReference type="AlphaFoldDB" id="A0AAI8VJR7"/>
<evidence type="ECO:0000313" key="3">
    <source>
        <dbReference type="Proteomes" id="UP001295740"/>
    </source>
</evidence>
<sequence>MRDAPDAGAGTENEIVQSDHSWEGSLRVGDRLTERLLRLDLAHRHFSRMDELVLVEHAK</sequence>
<evidence type="ECO:0000256" key="1">
    <source>
        <dbReference type="SAM" id="MobiDB-lite"/>
    </source>
</evidence>
<proteinExistence type="predicted"/>
<dbReference type="EMBL" id="CAUWAG010000008">
    <property type="protein sequence ID" value="CAJ2505886.1"/>
    <property type="molecule type" value="Genomic_DNA"/>
</dbReference>
<gene>
    <name evidence="2" type="ORF">KHLLAP_LOCUS6354</name>
</gene>
<organism evidence="2 3">
    <name type="scientific">Anthostomella pinea</name>
    <dbReference type="NCBI Taxonomy" id="933095"/>
    <lineage>
        <taxon>Eukaryota</taxon>
        <taxon>Fungi</taxon>
        <taxon>Dikarya</taxon>
        <taxon>Ascomycota</taxon>
        <taxon>Pezizomycotina</taxon>
        <taxon>Sordariomycetes</taxon>
        <taxon>Xylariomycetidae</taxon>
        <taxon>Xylariales</taxon>
        <taxon>Xylariaceae</taxon>
        <taxon>Anthostomella</taxon>
    </lineage>
</organism>
<name>A0AAI8VJR7_9PEZI</name>
<evidence type="ECO:0000313" key="2">
    <source>
        <dbReference type="EMBL" id="CAJ2505886.1"/>
    </source>
</evidence>
<reference evidence="2" key="1">
    <citation type="submission" date="2023-10" db="EMBL/GenBank/DDBJ databases">
        <authorList>
            <person name="Hackl T."/>
        </authorList>
    </citation>
    <scope>NUCLEOTIDE SEQUENCE</scope>
</reference>
<feature type="region of interest" description="Disordered" evidence="1">
    <location>
        <begin position="1"/>
        <end position="20"/>
    </location>
</feature>
<accession>A0AAI8VJR7</accession>